<gene>
    <name evidence="2" type="ORF">M430DRAFT_178640</name>
</gene>
<evidence type="ECO:0000313" key="2">
    <source>
        <dbReference type="EMBL" id="PSS10740.1"/>
    </source>
</evidence>
<evidence type="ECO:0000256" key="1">
    <source>
        <dbReference type="SAM" id="MobiDB-lite"/>
    </source>
</evidence>
<dbReference type="AlphaFoldDB" id="A0A2T3ATD4"/>
<feature type="region of interest" description="Disordered" evidence="1">
    <location>
        <begin position="1"/>
        <end position="55"/>
    </location>
</feature>
<reference evidence="2 3" key="1">
    <citation type="journal article" date="2018" name="New Phytol.">
        <title>Comparative genomics and transcriptomics depict ericoid mycorrhizal fungi as versatile saprotrophs and plant mutualists.</title>
        <authorList>
            <person name="Martino E."/>
            <person name="Morin E."/>
            <person name="Grelet G.A."/>
            <person name="Kuo A."/>
            <person name="Kohler A."/>
            <person name="Daghino S."/>
            <person name="Barry K.W."/>
            <person name="Cichocki N."/>
            <person name="Clum A."/>
            <person name="Dockter R.B."/>
            <person name="Hainaut M."/>
            <person name="Kuo R.C."/>
            <person name="LaButti K."/>
            <person name="Lindahl B.D."/>
            <person name="Lindquist E.A."/>
            <person name="Lipzen A."/>
            <person name="Khouja H.R."/>
            <person name="Magnuson J."/>
            <person name="Murat C."/>
            <person name="Ohm R.A."/>
            <person name="Singer S.W."/>
            <person name="Spatafora J.W."/>
            <person name="Wang M."/>
            <person name="Veneault-Fourrey C."/>
            <person name="Henrissat B."/>
            <person name="Grigoriev I.V."/>
            <person name="Martin F.M."/>
            <person name="Perotto S."/>
        </authorList>
    </citation>
    <scope>NUCLEOTIDE SEQUENCE [LARGE SCALE GENOMIC DNA]</scope>
    <source>
        <strain evidence="2 3">ATCC 22711</strain>
    </source>
</reference>
<name>A0A2T3ATD4_AMORE</name>
<feature type="compositionally biased region" description="Basic and acidic residues" evidence="1">
    <location>
        <begin position="1"/>
        <end position="19"/>
    </location>
</feature>
<dbReference type="InParanoid" id="A0A2T3ATD4"/>
<keyword evidence="3" id="KW-1185">Reference proteome</keyword>
<dbReference type="RefSeq" id="XP_024717919.1">
    <property type="nucleotide sequence ID" value="XM_024863752.1"/>
</dbReference>
<proteinExistence type="predicted"/>
<dbReference type="GeneID" id="36571833"/>
<organism evidence="2 3">
    <name type="scientific">Amorphotheca resinae ATCC 22711</name>
    <dbReference type="NCBI Taxonomy" id="857342"/>
    <lineage>
        <taxon>Eukaryota</taxon>
        <taxon>Fungi</taxon>
        <taxon>Dikarya</taxon>
        <taxon>Ascomycota</taxon>
        <taxon>Pezizomycotina</taxon>
        <taxon>Leotiomycetes</taxon>
        <taxon>Helotiales</taxon>
        <taxon>Amorphothecaceae</taxon>
        <taxon>Amorphotheca</taxon>
    </lineage>
</organism>
<dbReference type="Proteomes" id="UP000241818">
    <property type="component" value="Unassembled WGS sequence"/>
</dbReference>
<protein>
    <submittedName>
        <fullName evidence="2">Uncharacterized protein</fullName>
    </submittedName>
</protein>
<sequence>MDEQRQERGRERERKRGEEDPLVGRSSSGSHAAGRRKHASQTDVKFPVPSQLPAPSSHEVEITFQLRHADALGRCFAQDYSYSDLARCCRRVNRRRCRLLSPAAPVSGRAPSWEKPGWPLSLHKSTPLPLRLGRPRGDRSAGGRCSFAGRPICLSSGPPPPLKPHDFDDSLLRTRAAGGPGLAGGKLAGQMTGPCKAASRIERHSLPYGTEVHVHVHVHAMQSQTECLRSTYTGGLRGTVGVWSRAQVSNHGGPRESGNLDPP</sequence>
<accession>A0A2T3ATD4</accession>
<evidence type="ECO:0000313" key="3">
    <source>
        <dbReference type="Proteomes" id="UP000241818"/>
    </source>
</evidence>
<dbReference type="EMBL" id="KZ679016">
    <property type="protein sequence ID" value="PSS10740.1"/>
    <property type="molecule type" value="Genomic_DNA"/>
</dbReference>